<dbReference type="Proteomes" id="UP000003172">
    <property type="component" value="Unassembled WGS sequence"/>
</dbReference>
<accession>I4FJU7</accession>
<evidence type="ECO:0000313" key="1">
    <source>
        <dbReference type="EMBL" id="CCH95922.1"/>
    </source>
</evidence>
<sequence>MLPNIDFKIISVNSLIGTKQLGEMLFSQANLRGLCRNIYSVSQSHEVHQNLNS</sequence>
<proteinExistence type="predicted"/>
<reference evidence="1 2" key="1">
    <citation type="submission" date="2012-04" db="EMBL/GenBank/DDBJ databases">
        <authorList>
            <person name="Genoscope - CEA"/>
        </authorList>
    </citation>
    <scope>NUCLEOTIDE SEQUENCE [LARGE SCALE GENOMIC DNA]</scope>
    <source>
        <strain evidence="1 2">9717</strain>
    </source>
</reference>
<dbReference type="AlphaFoldDB" id="I4FJU7"/>
<name>I4FJU7_MICAE</name>
<gene>
    <name evidence="1" type="ORF">MICAB_1240002</name>
</gene>
<protein>
    <submittedName>
        <fullName evidence="1">Uncharacterized protein</fullName>
    </submittedName>
</protein>
<dbReference type="HOGENOM" id="CLU_3063433_0_0_3"/>
<dbReference type="EMBL" id="CAII01000029">
    <property type="protein sequence ID" value="CCH95922.1"/>
    <property type="molecule type" value="Genomic_DNA"/>
</dbReference>
<evidence type="ECO:0000313" key="2">
    <source>
        <dbReference type="Proteomes" id="UP000003172"/>
    </source>
</evidence>
<comment type="caution">
    <text evidence="1">The sequence shown here is derived from an EMBL/GenBank/DDBJ whole genome shotgun (WGS) entry which is preliminary data.</text>
</comment>
<organism evidence="1 2">
    <name type="scientific">Microcystis aeruginosa PCC 9717</name>
    <dbReference type="NCBI Taxonomy" id="1160286"/>
    <lineage>
        <taxon>Bacteria</taxon>
        <taxon>Bacillati</taxon>
        <taxon>Cyanobacteriota</taxon>
        <taxon>Cyanophyceae</taxon>
        <taxon>Oscillatoriophycideae</taxon>
        <taxon>Chroococcales</taxon>
        <taxon>Microcystaceae</taxon>
        <taxon>Microcystis</taxon>
    </lineage>
</organism>